<dbReference type="Proteomes" id="UP000611277">
    <property type="component" value="Unassembled WGS sequence"/>
</dbReference>
<name>A0A851SHQ0_CERFA</name>
<dbReference type="InterPro" id="IPR001314">
    <property type="entry name" value="Peptidase_S1A"/>
</dbReference>
<dbReference type="SUPFAM" id="SSF50494">
    <property type="entry name" value="Trypsin-like serine proteases"/>
    <property type="match status" value="1"/>
</dbReference>
<comment type="caution">
    <text evidence="6">The sequence shown here is derived from an EMBL/GenBank/DDBJ whole genome shotgun (WGS) entry which is preliminary data.</text>
</comment>
<dbReference type="PANTHER" id="PTHR24252">
    <property type="entry name" value="ACROSIN-RELATED"/>
    <property type="match status" value="1"/>
</dbReference>
<evidence type="ECO:0000256" key="1">
    <source>
        <dbReference type="ARBA" id="ARBA00022670"/>
    </source>
</evidence>
<evidence type="ECO:0000256" key="2">
    <source>
        <dbReference type="ARBA" id="ARBA00022801"/>
    </source>
</evidence>
<dbReference type="InterPro" id="IPR043504">
    <property type="entry name" value="Peptidase_S1_PA_chymotrypsin"/>
</dbReference>
<organism evidence="6 7">
    <name type="scientific">Certhia familiaris</name>
    <name type="common">Eurasian treecreeper</name>
    <dbReference type="NCBI Taxonomy" id="73333"/>
    <lineage>
        <taxon>Eukaryota</taxon>
        <taxon>Metazoa</taxon>
        <taxon>Chordata</taxon>
        <taxon>Craniata</taxon>
        <taxon>Vertebrata</taxon>
        <taxon>Euteleostomi</taxon>
        <taxon>Archelosauria</taxon>
        <taxon>Archosauria</taxon>
        <taxon>Dinosauria</taxon>
        <taxon>Saurischia</taxon>
        <taxon>Theropoda</taxon>
        <taxon>Coelurosauria</taxon>
        <taxon>Aves</taxon>
        <taxon>Neognathae</taxon>
        <taxon>Neoaves</taxon>
        <taxon>Telluraves</taxon>
        <taxon>Australaves</taxon>
        <taxon>Passeriformes</taxon>
        <taxon>Certhiidae</taxon>
        <taxon>Certhiinae</taxon>
        <taxon>Certhia</taxon>
    </lineage>
</organism>
<keyword evidence="7" id="KW-1185">Reference proteome</keyword>
<keyword evidence="4" id="KW-1015">Disulfide bond</keyword>
<dbReference type="InterPro" id="IPR018114">
    <property type="entry name" value="TRYPSIN_HIS"/>
</dbReference>
<reference evidence="6" key="1">
    <citation type="submission" date="2019-09" db="EMBL/GenBank/DDBJ databases">
        <title>Bird 10,000 Genomes (B10K) Project - Family phase.</title>
        <authorList>
            <person name="Zhang G."/>
        </authorList>
    </citation>
    <scope>NUCLEOTIDE SEQUENCE</scope>
    <source>
        <strain evidence="6">OUT-0039</strain>
        <tissue evidence="6">Muscle</tissue>
    </source>
</reference>
<keyword evidence="1" id="KW-0645">Protease</keyword>
<feature type="non-terminal residue" evidence="6">
    <location>
        <position position="1"/>
    </location>
</feature>
<feature type="domain" description="Peptidase S1" evidence="5">
    <location>
        <begin position="10"/>
        <end position="143"/>
    </location>
</feature>
<proteinExistence type="predicted"/>
<gene>
    <name evidence="6" type="primary">Acr_13</name>
    <name evidence="6" type="ORF">CERFAM_R07612</name>
</gene>
<evidence type="ECO:0000313" key="7">
    <source>
        <dbReference type="Proteomes" id="UP000611277"/>
    </source>
</evidence>
<dbReference type="InterPro" id="IPR009003">
    <property type="entry name" value="Peptidase_S1_PA"/>
</dbReference>
<evidence type="ECO:0000259" key="5">
    <source>
        <dbReference type="PROSITE" id="PS50240"/>
    </source>
</evidence>
<dbReference type="GO" id="GO:0004252">
    <property type="term" value="F:serine-type endopeptidase activity"/>
    <property type="evidence" value="ECO:0007669"/>
    <property type="project" value="InterPro"/>
</dbReference>
<dbReference type="AlphaFoldDB" id="A0A851SHQ0"/>
<protein>
    <submittedName>
        <fullName evidence="6">ACRO protein</fullName>
    </submittedName>
</protein>
<dbReference type="EMBL" id="WBNC01030157">
    <property type="protein sequence ID" value="NXD05429.1"/>
    <property type="molecule type" value="Genomic_DNA"/>
</dbReference>
<evidence type="ECO:0000256" key="3">
    <source>
        <dbReference type="ARBA" id="ARBA00022825"/>
    </source>
</evidence>
<dbReference type="SMART" id="SM00020">
    <property type="entry name" value="Tryp_SPc"/>
    <property type="match status" value="1"/>
</dbReference>
<dbReference type="PROSITE" id="PS50240">
    <property type="entry name" value="TRYPSIN_DOM"/>
    <property type="match status" value="1"/>
</dbReference>
<accession>A0A851SHQ0</accession>
<dbReference type="PROSITE" id="PS00134">
    <property type="entry name" value="TRYPSIN_HIS"/>
    <property type="match status" value="1"/>
</dbReference>
<evidence type="ECO:0000313" key="6">
    <source>
        <dbReference type="EMBL" id="NXD05429.1"/>
    </source>
</evidence>
<dbReference type="GO" id="GO:0007340">
    <property type="term" value="P:acrosome reaction"/>
    <property type="evidence" value="ECO:0007669"/>
    <property type="project" value="TreeGrafter"/>
</dbReference>
<dbReference type="Gene3D" id="2.40.10.10">
    <property type="entry name" value="Trypsin-like serine proteases"/>
    <property type="match status" value="1"/>
</dbReference>
<dbReference type="Pfam" id="PF00089">
    <property type="entry name" value="Trypsin"/>
    <property type="match status" value="1"/>
</dbReference>
<dbReference type="PRINTS" id="PR00722">
    <property type="entry name" value="CHYMOTRYPSIN"/>
</dbReference>
<evidence type="ECO:0000256" key="4">
    <source>
        <dbReference type="ARBA" id="ARBA00023157"/>
    </source>
</evidence>
<keyword evidence="2" id="KW-0378">Hydrolase</keyword>
<sequence length="143" mass="15539">VDYGYGLTRVVGGTGAVEAAWPWLISIQHPLVPGNKHWCGGSLITAEWVLTAAHCFDRLTNLHELVVLIGTSHLTKPGPGAVARLVKKVVVHAQYDRDDFRNDIALIQLASPVQCNRFIQLACVADPTLSISELTNCWVAGWG</sequence>
<dbReference type="InterPro" id="IPR001254">
    <property type="entry name" value="Trypsin_dom"/>
</dbReference>
<dbReference type="CDD" id="cd00190">
    <property type="entry name" value="Tryp_SPc"/>
    <property type="match status" value="1"/>
</dbReference>
<dbReference type="GO" id="GO:0006508">
    <property type="term" value="P:proteolysis"/>
    <property type="evidence" value="ECO:0007669"/>
    <property type="project" value="UniProtKB-KW"/>
</dbReference>
<dbReference type="PANTHER" id="PTHR24252:SF8">
    <property type="entry name" value="ACROSIN"/>
    <property type="match status" value="1"/>
</dbReference>
<keyword evidence="3" id="KW-0720">Serine protease</keyword>
<feature type="non-terminal residue" evidence="6">
    <location>
        <position position="143"/>
    </location>
</feature>
<dbReference type="FunFam" id="2.40.10.10:FF:000060">
    <property type="entry name" value="Acrosin"/>
    <property type="match status" value="1"/>
</dbReference>